<protein>
    <submittedName>
        <fullName evidence="4">NUDIX hydrolase</fullName>
    </submittedName>
</protein>
<evidence type="ECO:0000256" key="2">
    <source>
        <dbReference type="ARBA" id="ARBA00022801"/>
    </source>
</evidence>
<feature type="domain" description="Nudix hydrolase" evidence="3">
    <location>
        <begin position="27"/>
        <end position="151"/>
    </location>
</feature>
<accession>A0A512DW26</accession>
<dbReference type="InterPro" id="IPR020476">
    <property type="entry name" value="Nudix_hydrolase"/>
</dbReference>
<dbReference type="GO" id="GO:0016787">
    <property type="term" value="F:hydrolase activity"/>
    <property type="evidence" value="ECO:0007669"/>
    <property type="project" value="UniProtKB-KW"/>
</dbReference>
<reference evidence="4 5" key="1">
    <citation type="submission" date="2019-07" db="EMBL/GenBank/DDBJ databases">
        <title>Whole genome shotgun sequence of Skermanella aerolata NBRC 106429.</title>
        <authorList>
            <person name="Hosoyama A."/>
            <person name="Uohara A."/>
            <person name="Ohji S."/>
            <person name="Ichikawa N."/>
        </authorList>
    </citation>
    <scope>NUCLEOTIDE SEQUENCE [LARGE SCALE GENOMIC DNA]</scope>
    <source>
        <strain evidence="4 5">NBRC 106429</strain>
    </source>
</reference>
<dbReference type="PANTHER" id="PTHR43046">
    <property type="entry name" value="GDP-MANNOSE MANNOSYL HYDROLASE"/>
    <property type="match status" value="1"/>
</dbReference>
<evidence type="ECO:0000259" key="3">
    <source>
        <dbReference type="PROSITE" id="PS51462"/>
    </source>
</evidence>
<dbReference type="AlphaFoldDB" id="A0A512DW26"/>
<dbReference type="PANTHER" id="PTHR43046:SF14">
    <property type="entry name" value="MUTT_NUDIX FAMILY PROTEIN"/>
    <property type="match status" value="1"/>
</dbReference>
<gene>
    <name evidence="4" type="ORF">SAE02_48220</name>
</gene>
<dbReference type="EMBL" id="BJYZ01000023">
    <property type="protein sequence ID" value="GEO40674.1"/>
    <property type="molecule type" value="Genomic_DNA"/>
</dbReference>
<evidence type="ECO:0000313" key="4">
    <source>
        <dbReference type="EMBL" id="GEO40674.1"/>
    </source>
</evidence>
<keyword evidence="5" id="KW-1185">Reference proteome</keyword>
<keyword evidence="2 4" id="KW-0378">Hydrolase</keyword>
<proteinExistence type="predicted"/>
<dbReference type="RefSeq" id="WP_244619624.1">
    <property type="nucleotide sequence ID" value="NZ_BJYZ01000023.1"/>
</dbReference>
<dbReference type="PROSITE" id="PS51462">
    <property type="entry name" value="NUDIX"/>
    <property type="match status" value="1"/>
</dbReference>
<dbReference type="PRINTS" id="PR00502">
    <property type="entry name" value="NUDIXFAMILY"/>
</dbReference>
<dbReference type="Proteomes" id="UP000321523">
    <property type="component" value="Unassembled WGS sequence"/>
</dbReference>
<dbReference type="InterPro" id="IPR000086">
    <property type="entry name" value="NUDIX_hydrolase_dom"/>
</dbReference>
<dbReference type="InterPro" id="IPR015797">
    <property type="entry name" value="NUDIX_hydrolase-like_dom_sf"/>
</dbReference>
<comment type="cofactor">
    <cofactor evidence="1">
        <name>Mg(2+)</name>
        <dbReference type="ChEBI" id="CHEBI:18420"/>
    </cofactor>
</comment>
<comment type="caution">
    <text evidence="4">The sequence shown here is derived from an EMBL/GenBank/DDBJ whole genome shotgun (WGS) entry which is preliminary data.</text>
</comment>
<name>A0A512DW26_9PROT</name>
<dbReference type="Pfam" id="PF00293">
    <property type="entry name" value="NUDIX"/>
    <property type="match status" value="1"/>
</dbReference>
<dbReference type="SUPFAM" id="SSF55811">
    <property type="entry name" value="Nudix"/>
    <property type="match status" value="1"/>
</dbReference>
<sequence length="159" mass="17799">MKKLLARTPLLRMAHLTRVGWLSVSRPVTMGVRALIRDRSGAVLLIRHNYVGGWHMPGGGVGRGETVHQAMAREVREEVALEVIGTARMMGLYARFRHGASDHVSVFVVDEWSGTPDVDGLEIAECRFFPRDALPEDTTPATRRRLEEVWSDGPVSELW</sequence>
<evidence type="ECO:0000256" key="1">
    <source>
        <dbReference type="ARBA" id="ARBA00001946"/>
    </source>
</evidence>
<dbReference type="Gene3D" id="3.90.79.10">
    <property type="entry name" value="Nucleoside Triphosphate Pyrophosphohydrolase"/>
    <property type="match status" value="1"/>
</dbReference>
<evidence type="ECO:0000313" key="5">
    <source>
        <dbReference type="Proteomes" id="UP000321523"/>
    </source>
</evidence>
<organism evidence="4 5">
    <name type="scientific">Skermanella aerolata</name>
    <dbReference type="NCBI Taxonomy" id="393310"/>
    <lineage>
        <taxon>Bacteria</taxon>
        <taxon>Pseudomonadati</taxon>
        <taxon>Pseudomonadota</taxon>
        <taxon>Alphaproteobacteria</taxon>
        <taxon>Rhodospirillales</taxon>
        <taxon>Azospirillaceae</taxon>
        <taxon>Skermanella</taxon>
    </lineage>
</organism>